<dbReference type="Proteomes" id="UP001360560">
    <property type="component" value="Unassembled WGS sequence"/>
</dbReference>
<keyword evidence="2" id="KW-1185">Reference proteome</keyword>
<comment type="caution">
    <text evidence="1">The sequence shown here is derived from an EMBL/GenBank/DDBJ whole genome shotgun (WGS) entry which is preliminary data.</text>
</comment>
<dbReference type="InterPro" id="IPR001611">
    <property type="entry name" value="Leu-rich_rpt"/>
</dbReference>
<dbReference type="InterPro" id="IPR032675">
    <property type="entry name" value="LRR_dom_sf"/>
</dbReference>
<protein>
    <submittedName>
        <fullName evidence="1">Uncharacterized protein</fullName>
    </submittedName>
</protein>
<reference evidence="1 2" key="1">
    <citation type="journal article" date="2023" name="Elife">
        <title>Identification of key yeast species and microbe-microbe interactions impacting larval growth of Drosophila in the wild.</title>
        <authorList>
            <person name="Mure A."/>
            <person name="Sugiura Y."/>
            <person name="Maeda R."/>
            <person name="Honda K."/>
            <person name="Sakurai N."/>
            <person name="Takahashi Y."/>
            <person name="Watada M."/>
            <person name="Katoh T."/>
            <person name="Gotoh A."/>
            <person name="Gotoh Y."/>
            <person name="Taniguchi I."/>
            <person name="Nakamura K."/>
            <person name="Hayashi T."/>
            <person name="Katayama T."/>
            <person name="Uemura T."/>
            <person name="Hattori Y."/>
        </authorList>
    </citation>
    <scope>NUCLEOTIDE SEQUENCE [LARGE SCALE GENOMIC DNA]</scope>
    <source>
        <strain evidence="1 2">SC-9</strain>
    </source>
</reference>
<evidence type="ECO:0000313" key="2">
    <source>
        <dbReference type="Proteomes" id="UP001360560"/>
    </source>
</evidence>
<dbReference type="AlphaFoldDB" id="A0AAV5QQP9"/>
<proteinExistence type="predicted"/>
<accession>A0AAV5QQP9</accession>
<organism evidence="1 2">
    <name type="scientific">Saccharomycopsis crataegensis</name>
    <dbReference type="NCBI Taxonomy" id="43959"/>
    <lineage>
        <taxon>Eukaryota</taxon>
        <taxon>Fungi</taxon>
        <taxon>Dikarya</taxon>
        <taxon>Ascomycota</taxon>
        <taxon>Saccharomycotina</taxon>
        <taxon>Saccharomycetes</taxon>
        <taxon>Saccharomycopsidaceae</taxon>
        <taxon>Saccharomycopsis</taxon>
    </lineage>
</organism>
<dbReference type="EMBL" id="BTFZ01000011">
    <property type="protein sequence ID" value="GMM37039.1"/>
    <property type="molecule type" value="Genomic_DNA"/>
</dbReference>
<dbReference type="Gene3D" id="3.80.10.10">
    <property type="entry name" value="Ribonuclease Inhibitor"/>
    <property type="match status" value="1"/>
</dbReference>
<dbReference type="RefSeq" id="XP_064854035.1">
    <property type="nucleotide sequence ID" value="XM_064997963.1"/>
</dbReference>
<dbReference type="PROSITE" id="PS51450">
    <property type="entry name" value="LRR"/>
    <property type="match status" value="1"/>
</dbReference>
<sequence>MVLKPYPANNFTSSRYLYLSLSATWKINHLKLETLNLSSNALRTLDNIHSTPHLLVPEIQDNLLEDIDRPLFFPKLKNLNISSNPIRVLDENIASLSSLGLLEAKYCEIELISIDLSRFKNLQRNCLIELE</sequence>
<evidence type="ECO:0000313" key="1">
    <source>
        <dbReference type="EMBL" id="GMM37039.1"/>
    </source>
</evidence>
<dbReference type="GeneID" id="90075014"/>
<gene>
    <name evidence="1" type="ORF">DASC09_043640</name>
</gene>
<dbReference type="SUPFAM" id="SSF52075">
    <property type="entry name" value="Outer arm dynein light chain 1"/>
    <property type="match status" value="1"/>
</dbReference>
<name>A0AAV5QQP9_9ASCO</name>